<sequence>FEIWPNHCRPDLVIPMVGRWECSFRYRSNQANTGLDRSLYGASGQSSARPLGRFVPKYARRKKKDPRQFQTGVLSQVGLGRHPRSEISISRFFPSSFGVCPSAASSAHFANGLLWNLIAPCFAFFRSILLINITSIFTESELGPRIVVEPGSCSPVKTRPVCGKIGKVKPSGSGTRVEHTLRGNVAMLAAESLSGPQEGLDHLILLPDCVLKMDSVQLKRDLAGLQFNLHLLSDGPEGSVWLCMFI</sequence>
<accession>A0A6H5GKB1</accession>
<evidence type="ECO:0000313" key="2">
    <source>
        <dbReference type="Proteomes" id="UP000479000"/>
    </source>
</evidence>
<dbReference type="EMBL" id="CADCXU010014954">
    <property type="protein sequence ID" value="CAB0004414.1"/>
    <property type="molecule type" value="Genomic_DNA"/>
</dbReference>
<evidence type="ECO:0000313" key="1">
    <source>
        <dbReference type="EMBL" id="CAB0004414.1"/>
    </source>
</evidence>
<gene>
    <name evidence="1" type="ORF">NTEN_LOCUS9891</name>
</gene>
<proteinExistence type="predicted"/>
<reference evidence="1 2" key="1">
    <citation type="submission" date="2020-02" db="EMBL/GenBank/DDBJ databases">
        <authorList>
            <person name="Ferguson B K."/>
        </authorList>
    </citation>
    <scope>NUCLEOTIDE SEQUENCE [LARGE SCALE GENOMIC DNA]</scope>
</reference>
<protein>
    <submittedName>
        <fullName evidence="1">Uncharacterized protein</fullName>
    </submittedName>
</protein>
<dbReference type="OrthoDB" id="6583908at2759"/>
<dbReference type="Proteomes" id="UP000479000">
    <property type="component" value="Unassembled WGS sequence"/>
</dbReference>
<organism evidence="1 2">
    <name type="scientific">Nesidiocoris tenuis</name>
    <dbReference type="NCBI Taxonomy" id="355587"/>
    <lineage>
        <taxon>Eukaryota</taxon>
        <taxon>Metazoa</taxon>
        <taxon>Ecdysozoa</taxon>
        <taxon>Arthropoda</taxon>
        <taxon>Hexapoda</taxon>
        <taxon>Insecta</taxon>
        <taxon>Pterygota</taxon>
        <taxon>Neoptera</taxon>
        <taxon>Paraneoptera</taxon>
        <taxon>Hemiptera</taxon>
        <taxon>Heteroptera</taxon>
        <taxon>Panheteroptera</taxon>
        <taxon>Cimicomorpha</taxon>
        <taxon>Miridae</taxon>
        <taxon>Dicyphina</taxon>
        <taxon>Nesidiocoris</taxon>
    </lineage>
</organism>
<name>A0A6H5GKB1_9HEMI</name>
<dbReference type="AlphaFoldDB" id="A0A6H5GKB1"/>
<feature type="non-terminal residue" evidence="1">
    <location>
        <position position="1"/>
    </location>
</feature>
<keyword evidence="2" id="KW-1185">Reference proteome</keyword>